<gene>
    <name evidence="7" type="ORF">DIATSA_LOCUS2639</name>
</gene>
<dbReference type="Pfam" id="PF03615">
    <property type="entry name" value="GCM"/>
    <property type="match status" value="1"/>
</dbReference>
<reference evidence="7" key="1">
    <citation type="submission" date="2021-12" db="EMBL/GenBank/DDBJ databases">
        <authorList>
            <person name="King R."/>
        </authorList>
    </citation>
    <scope>NUCLEOTIDE SEQUENCE</scope>
</reference>
<evidence type="ECO:0000259" key="6">
    <source>
        <dbReference type="PROSITE" id="PS50807"/>
    </source>
</evidence>
<feature type="domain" description="GCM" evidence="6">
    <location>
        <begin position="76"/>
        <end position="137"/>
    </location>
</feature>
<evidence type="ECO:0000256" key="2">
    <source>
        <dbReference type="ARBA" id="ARBA00023015"/>
    </source>
</evidence>
<dbReference type="InterPro" id="IPR003902">
    <property type="entry name" value="Tscrpt_reg_GCM"/>
</dbReference>
<name>A0A9N9QW29_9NEOP</name>
<dbReference type="InterPro" id="IPR043020">
    <property type="entry name" value="GCM_large"/>
</dbReference>
<organism evidence="7 8">
    <name type="scientific">Diatraea saccharalis</name>
    <name type="common">sugarcane borer</name>
    <dbReference type="NCBI Taxonomy" id="40085"/>
    <lineage>
        <taxon>Eukaryota</taxon>
        <taxon>Metazoa</taxon>
        <taxon>Ecdysozoa</taxon>
        <taxon>Arthropoda</taxon>
        <taxon>Hexapoda</taxon>
        <taxon>Insecta</taxon>
        <taxon>Pterygota</taxon>
        <taxon>Neoptera</taxon>
        <taxon>Endopterygota</taxon>
        <taxon>Lepidoptera</taxon>
        <taxon>Glossata</taxon>
        <taxon>Ditrysia</taxon>
        <taxon>Pyraloidea</taxon>
        <taxon>Crambidae</taxon>
        <taxon>Crambinae</taxon>
        <taxon>Diatraea</taxon>
    </lineage>
</organism>
<dbReference type="Proteomes" id="UP001153714">
    <property type="component" value="Chromosome 12"/>
</dbReference>
<evidence type="ECO:0000256" key="5">
    <source>
        <dbReference type="ARBA" id="ARBA00023242"/>
    </source>
</evidence>
<keyword evidence="5" id="KW-0539">Nucleus</keyword>
<dbReference type="AlphaFoldDB" id="A0A9N9QW29"/>
<evidence type="ECO:0000256" key="4">
    <source>
        <dbReference type="ARBA" id="ARBA00023163"/>
    </source>
</evidence>
<dbReference type="GO" id="GO:0042063">
    <property type="term" value="P:gliogenesis"/>
    <property type="evidence" value="ECO:0007669"/>
    <property type="project" value="TreeGrafter"/>
</dbReference>
<evidence type="ECO:0000256" key="1">
    <source>
        <dbReference type="ARBA" id="ARBA00022473"/>
    </source>
</evidence>
<dbReference type="InterPro" id="IPR039791">
    <property type="entry name" value="GCM"/>
</dbReference>
<keyword evidence="8" id="KW-1185">Reference proteome</keyword>
<evidence type="ECO:0000256" key="3">
    <source>
        <dbReference type="ARBA" id="ARBA00023125"/>
    </source>
</evidence>
<proteinExistence type="predicted"/>
<accession>A0A9N9QW29</accession>
<keyword evidence="3" id="KW-0238">DNA-binding</keyword>
<reference evidence="7" key="2">
    <citation type="submission" date="2022-10" db="EMBL/GenBank/DDBJ databases">
        <authorList>
            <consortium name="ENA_rothamsted_submissions"/>
            <consortium name="culmorum"/>
            <person name="King R."/>
        </authorList>
    </citation>
    <scope>NUCLEOTIDE SEQUENCE</scope>
</reference>
<dbReference type="PROSITE" id="PS50807">
    <property type="entry name" value="GCM"/>
    <property type="match status" value="1"/>
</dbReference>
<dbReference type="PANTHER" id="PTHR12414:SF8">
    <property type="entry name" value="TRANSCRIPTION FACTOR GLIAL CELLS MISSING-RELATED"/>
    <property type="match status" value="1"/>
</dbReference>
<dbReference type="PANTHER" id="PTHR12414">
    <property type="entry name" value="GLIAL CELLS MISSING RELATED/GLIDE"/>
    <property type="match status" value="1"/>
</dbReference>
<keyword evidence="2" id="KW-0805">Transcription regulation</keyword>
<dbReference type="GO" id="GO:0005634">
    <property type="term" value="C:nucleus"/>
    <property type="evidence" value="ECO:0007669"/>
    <property type="project" value="TreeGrafter"/>
</dbReference>
<dbReference type="GO" id="GO:0001228">
    <property type="term" value="F:DNA-binding transcription activator activity, RNA polymerase II-specific"/>
    <property type="evidence" value="ECO:0007669"/>
    <property type="project" value="InterPro"/>
</dbReference>
<dbReference type="Gene3D" id="2.20.25.670">
    <property type="entry name" value="GCM domain, large subdomain"/>
    <property type="match status" value="1"/>
</dbReference>
<dbReference type="SUPFAM" id="SSF90073">
    <property type="entry name" value="GCM domain"/>
    <property type="match status" value="1"/>
</dbReference>
<evidence type="ECO:0000313" key="8">
    <source>
        <dbReference type="Proteomes" id="UP001153714"/>
    </source>
</evidence>
<dbReference type="OrthoDB" id="6241117at2759"/>
<dbReference type="InterPro" id="IPR036115">
    <property type="entry name" value="GCM_dom_sf"/>
</dbReference>
<evidence type="ECO:0000313" key="7">
    <source>
        <dbReference type="EMBL" id="CAG9784551.1"/>
    </source>
</evidence>
<dbReference type="GO" id="GO:0000978">
    <property type="term" value="F:RNA polymerase II cis-regulatory region sequence-specific DNA binding"/>
    <property type="evidence" value="ECO:0007669"/>
    <property type="project" value="TreeGrafter"/>
</dbReference>
<keyword evidence="4" id="KW-0804">Transcription</keyword>
<dbReference type="EMBL" id="OU893343">
    <property type="protein sequence ID" value="CAG9784551.1"/>
    <property type="molecule type" value="Genomic_DNA"/>
</dbReference>
<protein>
    <recommendedName>
        <fullName evidence="6">GCM domain-containing protein</fullName>
    </recommendedName>
</protein>
<sequence>MTLKKSFSIIYDTIEVGPYTASDAQITLMDIILTNFKNVSELPEFSFVYKQNRPSDLIENRFNNYKSIKSFFLVGKPCPNRLCHGGRLEVQQCRGHCGYPVTHFWRHTEHAIFFQAKGAHDHPQPEAKGASEVRRSIGAGRRIRGLALIISREDAMADKIMGVKPEKQMAQRICSPHQQPPPLIPDSQRGFMCACLPFECTCRWRTDDPGDAYNAPPWSPEEPQSYSAYAPPIHAALAQISQQQYEPAALAADDVFHPEEIFQLDQPIRLDFPMDESAVESPQNLVDLNDNSRPEDAYWFEWQRAAGGSESSEAPSPEIFGNGYQQAEAYCEQQNYPPYYYNPEEAQYYPFENNRNFPVIDTQEQRYEYEEDCIDDAPVWNFVDCEFQPNDNSECKPYSDAVNHHIINTFSELL</sequence>
<keyword evidence="1" id="KW-0217">Developmental protein</keyword>